<dbReference type="eggNOG" id="ENOG5033X0X">
    <property type="taxonomic scope" value="Bacteria"/>
</dbReference>
<comment type="caution">
    <text evidence="3">The sequence shown here is derived from an EMBL/GenBank/DDBJ whole genome shotgun (WGS) entry which is preliminary data.</text>
</comment>
<accession>A0A069NHT3</accession>
<dbReference type="EMBL" id="JFHE01000040">
    <property type="protein sequence ID" value="KDR27742.1"/>
    <property type="molecule type" value="Genomic_DNA"/>
</dbReference>
<dbReference type="Proteomes" id="UP000027439">
    <property type="component" value="Unassembled WGS sequence"/>
</dbReference>
<reference evidence="2" key="4">
    <citation type="submission" date="2024-05" db="EMBL/GenBank/DDBJ databases">
        <authorList>
            <person name="Sun Q."/>
            <person name="Zhou Y."/>
        </authorList>
    </citation>
    <scope>NUCLEOTIDE SEQUENCE</scope>
    <source>
        <strain evidence="2">CGMCC 1.11013</strain>
    </source>
</reference>
<dbReference type="Proteomes" id="UP000597138">
    <property type="component" value="Unassembled WGS sequence"/>
</dbReference>
<name>A0A069NHT3_9BURK</name>
<dbReference type="EMBL" id="BMEG01000001">
    <property type="protein sequence ID" value="GGD52353.1"/>
    <property type="molecule type" value="Genomic_DNA"/>
</dbReference>
<reference evidence="3 4" key="2">
    <citation type="submission" date="2014-03" db="EMBL/GenBank/DDBJ databases">
        <title>Draft Genome Sequences of Four Burkholderia Strains.</title>
        <authorList>
            <person name="Liu X.Y."/>
            <person name="Li C.X."/>
            <person name="Xu J.H."/>
        </authorList>
    </citation>
    <scope>NUCLEOTIDE SEQUENCE [LARGE SCALE GENOMIC DNA]</scope>
    <source>
        <strain evidence="3 4">R27</strain>
    </source>
</reference>
<keyword evidence="5" id="KW-1185">Reference proteome</keyword>
<protein>
    <recommendedName>
        <fullName evidence="1">DUF5594 domain-containing protein</fullName>
    </recommendedName>
</protein>
<dbReference type="InterPro" id="IPR040953">
    <property type="entry name" value="DUF5594"/>
</dbReference>
<evidence type="ECO:0000313" key="2">
    <source>
        <dbReference type="EMBL" id="GGD52353.1"/>
    </source>
</evidence>
<dbReference type="STRING" id="1071679.BG57_22370"/>
<gene>
    <name evidence="3" type="ORF">BG57_22370</name>
    <name evidence="2" type="ORF">GCM10010985_02570</name>
</gene>
<organism evidence="3 4">
    <name type="scientific">Caballeronia grimmiae</name>
    <dbReference type="NCBI Taxonomy" id="1071679"/>
    <lineage>
        <taxon>Bacteria</taxon>
        <taxon>Pseudomonadati</taxon>
        <taxon>Pseudomonadota</taxon>
        <taxon>Betaproteobacteria</taxon>
        <taxon>Burkholderiales</taxon>
        <taxon>Burkholderiaceae</taxon>
        <taxon>Caballeronia</taxon>
    </lineage>
</organism>
<reference evidence="2" key="1">
    <citation type="journal article" date="2014" name="Int. J. Syst. Evol. Microbiol.">
        <title>Complete genome of a new Firmicutes species belonging to the dominant human colonic microbiota ('Ruminococcus bicirculans') reveals two chromosomes and a selective capacity to utilize plant glucans.</title>
        <authorList>
            <consortium name="NISC Comparative Sequencing Program"/>
            <person name="Wegmann U."/>
            <person name="Louis P."/>
            <person name="Goesmann A."/>
            <person name="Henrissat B."/>
            <person name="Duncan S.H."/>
            <person name="Flint H.J."/>
        </authorList>
    </citation>
    <scope>NUCLEOTIDE SEQUENCE</scope>
    <source>
        <strain evidence="2">CGMCC 1.11013</strain>
    </source>
</reference>
<evidence type="ECO:0000259" key="1">
    <source>
        <dbReference type="Pfam" id="PF18057"/>
    </source>
</evidence>
<dbReference type="Pfam" id="PF18057">
    <property type="entry name" value="DUF5594"/>
    <property type="match status" value="1"/>
</dbReference>
<evidence type="ECO:0000313" key="5">
    <source>
        <dbReference type="Proteomes" id="UP000597138"/>
    </source>
</evidence>
<dbReference type="AlphaFoldDB" id="A0A069NHT3"/>
<proteinExistence type="predicted"/>
<evidence type="ECO:0000313" key="3">
    <source>
        <dbReference type="EMBL" id="KDR27742.1"/>
    </source>
</evidence>
<feature type="domain" description="DUF5594" evidence="1">
    <location>
        <begin position="1"/>
        <end position="128"/>
    </location>
</feature>
<reference evidence="5" key="3">
    <citation type="journal article" date="2019" name="Int. J. Syst. Evol. Microbiol.">
        <title>The Global Catalogue of Microorganisms (GCM) 10K type strain sequencing project: providing services to taxonomists for standard genome sequencing and annotation.</title>
        <authorList>
            <consortium name="The Broad Institute Genomics Platform"/>
            <consortium name="The Broad Institute Genome Sequencing Center for Infectious Disease"/>
            <person name="Wu L."/>
            <person name="Ma J."/>
        </authorList>
    </citation>
    <scope>NUCLEOTIDE SEQUENCE [LARGE SCALE GENOMIC DNA]</scope>
    <source>
        <strain evidence="5">CGMCC 1.11013</strain>
    </source>
</reference>
<dbReference type="OrthoDB" id="8964768at2"/>
<sequence length="129" mass="14909">MNREQALRFEAEFMPRIVERVARQIGRGLRIDVLPYEHRNAPTRLHISAPPHDNGERAGQYPYDLSVFLTWDDDEIERLLRPGGEARFQRYLDSLGAKFIAWQGAREVDFNTRSQAEPSILLGGLDFEP</sequence>
<evidence type="ECO:0000313" key="4">
    <source>
        <dbReference type="Proteomes" id="UP000027439"/>
    </source>
</evidence>
<dbReference type="RefSeq" id="WP_035969557.1">
    <property type="nucleotide sequence ID" value="NZ_BMEG01000001.1"/>
</dbReference>